<organism evidence="3 4">
    <name type="scientific">Fibrella forsythiae</name>
    <dbReference type="NCBI Taxonomy" id="2817061"/>
    <lineage>
        <taxon>Bacteria</taxon>
        <taxon>Pseudomonadati</taxon>
        <taxon>Bacteroidota</taxon>
        <taxon>Cytophagia</taxon>
        <taxon>Cytophagales</taxon>
        <taxon>Spirosomataceae</taxon>
        <taxon>Fibrella</taxon>
    </lineage>
</organism>
<evidence type="ECO:0000259" key="2">
    <source>
        <dbReference type="Pfam" id="PF13472"/>
    </source>
</evidence>
<keyword evidence="4" id="KW-1185">Reference proteome</keyword>
<gene>
    <name evidence="3" type="ORF">J2I46_26625</name>
</gene>
<feature type="signal peptide" evidence="1">
    <location>
        <begin position="1"/>
        <end position="22"/>
    </location>
</feature>
<dbReference type="Proteomes" id="UP000664628">
    <property type="component" value="Unassembled WGS sequence"/>
</dbReference>
<evidence type="ECO:0000313" key="3">
    <source>
        <dbReference type="EMBL" id="MBO0952185.1"/>
    </source>
</evidence>
<dbReference type="EMBL" id="JAFMYW010000010">
    <property type="protein sequence ID" value="MBO0952185.1"/>
    <property type="molecule type" value="Genomic_DNA"/>
</dbReference>
<name>A0ABS3JQA3_9BACT</name>
<dbReference type="Pfam" id="PF13472">
    <property type="entry name" value="Lipase_GDSL_2"/>
    <property type="match status" value="1"/>
</dbReference>
<feature type="chain" id="PRO_5046188601" description="SGNH hydrolase-type esterase domain-containing protein" evidence="1">
    <location>
        <begin position="23"/>
        <end position="232"/>
    </location>
</feature>
<dbReference type="Gene3D" id="3.40.50.1110">
    <property type="entry name" value="SGNH hydrolase"/>
    <property type="match status" value="1"/>
</dbReference>
<dbReference type="SUPFAM" id="SSF52266">
    <property type="entry name" value="SGNH hydrolase"/>
    <property type="match status" value="1"/>
</dbReference>
<evidence type="ECO:0000256" key="1">
    <source>
        <dbReference type="SAM" id="SignalP"/>
    </source>
</evidence>
<dbReference type="RefSeq" id="WP_207332137.1">
    <property type="nucleotide sequence ID" value="NZ_JAFMYW010000010.1"/>
</dbReference>
<sequence length="232" mass="25267">MKKRFLIFLFVVSLLESTALFAQSTVLSDKRLTLLTFGDSNGTFPHSWPEQLKLALPNAQIHNISKSGRTIGFVNNGDSTLNALLVTEQNLKKAAELTRSQPYDFIIIELGTNDGKAVFADRQAEVPGNLGKLIGLIKRCPSDVIRNASIIIISPPPYGAKAEATAKYAGGGQRVKTMSKAFRKVARQHGCLFVDGFRTPGLDIETMTTDGLHLDATASRKLIEPVVALMLK</sequence>
<dbReference type="InterPro" id="IPR013830">
    <property type="entry name" value="SGNH_hydro"/>
</dbReference>
<comment type="caution">
    <text evidence="3">The sequence shown here is derived from an EMBL/GenBank/DDBJ whole genome shotgun (WGS) entry which is preliminary data.</text>
</comment>
<reference evidence="3 4" key="1">
    <citation type="submission" date="2021-03" db="EMBL/GenBank/DDBJ databases">
        <title>Fibrella sp. HMF5405 genome sequencing and assembly.</title>
        <authorList>
            <person name="Kang H."/>
            <person name="Kim H."/>
            <person name="Bae S."/>
            <person name="Joh K."/>
        </authorList>
    </citation>
    <scope>NUCLEOTIDE SEQUENCE [LARGE SCALE GENOMIC DNA]</scope>
    <source>
        <strain evidence="3 4">HMF5405</strain>
    </source>
</reference>
<protein>
    <recommendedName>
        <fullName evidence="2">SGNH hydrolase-type esterase domain-containing protein</fullName>
    </recommendedName>
</protein>
<feature type="domain" description="SGNH hydrolase-type esterase" evidence="2">
    <location>
        <begin position="40"/>
        <end position="217"/>
    </location>
</feature>
<keyword evidence="1" id="KW-0732">Signal</keyword>
<dbReference type="InterPro" id="IPR036514">
    <property type="entry name" value="SGNH_hydro_sf"/>
</dbReference>
<accession>A0ABS3JQA3</accession>
<evidence type="ECO:0000313" key="4">
    <source>
        <dbReference type="Proteomes" id="UP000664628"/>
    </source>
</evidence>
<proteinExistence type="predicted"/>